<comment type="caution">
    <text evidence="1">The sequence shown here is derived from an EMBL/GenBank/DDBJ whole genome shotgun (WGS) entry which is preliminary data.</text>
</comment>
<dbReference type="AlphaFoldDB" id="A0AAD3SGN7"/>
<organism evidence="1 2">
    <name type="scientific">Nepenthes gracilis</name>
    <name type="common">Slender pitcher plant</name>
    <dbReference type="NCBI Taxonomy" id="150966"/>
    <lineage>
        <taxon>Eukaryota</taxon>
        <taxon>Viridiplantae</taxon>
        <taxon>Streptophyta</taxon>
        <taxon>Embryophyta</taxon>
        <taxon>Tracheophyta</taxon>
        <taxon>Spermatophyta</taxon>
        <taxon>Magnoliopsida</taxon>
        <taxon>eudicotyledons</taxon>
        <taxon>Gunneridae</taxon>
        <taxon>Pentapetalae</taxon>
        <taxon>Caryophyllales</taxon>
        <taxon>Nepenthaceae</taxon>
        <taxon>Nepenthes</taxon>
    </lineage>
</organism>
<dbReference type="EMBL" id="BSYO01000010">
    <property type="protein sequence ID" value="GMH10912.1"/>
    <property type="molecule type" value="Genomic_DNA"/>
</dbReference>
<accession>A0AAD3SGN7</accession>
<keyword evidence="2" id="KW-1185">Reference proteome</keyword>
<evidence type="ECO:0000313" key="1">
    <source>
        <dbReference type="EMBL" id="GMH10912.1"/>
    </source>
</evidence>
<protein>
    <submittedName>
        <fullName evidence="1">Uncharacterized protein</fullName>
    </submittedName>
</protein>
<name>A0AAD3SGN7_NEPGR</name>
<proteinExistence type="predicted"/>
<dbReference type="Proteomes" id="UP001279734">
    <property type="component" value="Unassembled WGS sequence"/>
</dbReference>
<sequence length="95" mass="9725">MVMSSHPHGSNCNGTTINNYQPSPISLAPLSFPPSHHCPSATDHAVSQAFLINVGHPAGGRNVPPTLGSVRLSDLSQYNGASSGVYSNAVEGLSG</sequence>
<reference evidence="1" key="1">
    <citation type="submission" date="2023-05" db="EMBL/GenBank/DDBJ databases">
        <title>Nepenthes gracilis genome sequencing.</title>
        <authorList>
            <person name="Fukushima K."/>
        </authorList>
    </citation>
    <scope>NUCLEOTIDE SEQUENCE</scope>
    <source>
        <strain evidence="1">SING2019-196</strain>
    </source>
</reference>
<gene>
    <name evidence="1" type="ORF">Nepgr_012753</name>
</gene>
<evidence type="ECO:0000313" key="2">
    <source>
        <dbReference type="Proteomes" id="UP001279734"/>
    </source>
</evidence>